<protein>
    <recommendedName>
        <fullName evidence="4">Cytochrome oxidase subunit I profile domain-containing protein</fullName>
    </recommendedName>
</protein>
<accession>A0A2V3HU08</accession>
<feature type="transmembrane region" description="Helical" evidence="1">
    <location>
        <begin position="272"/>
        <end position="289"/>
    </location>
</feature>
<proteinExistence type="predicted"/>
<sequence>MDEVLTTMAVFWALMLLTYFLMQNGLSIFNDVAKSMGMFMLEKALGPAIDLVEGRPGSASKAWFMQGLLWLLAASTLTFEGLWLMHEPAALHSLSAWGYNPTSDSLLYAGNYAVLYGGIGMLLIGAGLHILPRLARTELASEKNAVLVSFLWTLSVMVLVIGAHDSVILGVNIIFLGTAMHVLAFSAVVINQLLTVSKRQGALAIPGWLIIFGLLADPVATAATFISGSIETGVGQWLLGHMVGGTFFFASAAGVALYAASSATGNPLWSKSLAAAVLVGSMATINPMGEIDGRMAADMLGLSLGDFQFTTEDNLVAAFLMALATIPIMALAANVLITLRGGDAFVENPDSAGTAELNLGASMLLPLAIGSMFIQSDAFAASPELSGLAPSLMLIGIWLVFVPISLGAALHLFPAVTGRHLLSRNRARWAFWMMGGGAFLGLTVTMMADMIDMALIEATVGDPSSLAGELRVVGAVLFYGTVVGAVLHTLNAVSGLFRGTRVDSERETSSSLSPESYSLASPTSVRRILASGANLETTVVPVGESDDAGSATEL</sequence>
<feature type="transmembrane region" description="Helical" evidence="1">
    <location>
        <begin position="238"/>
        <end position="260"/>
    </location>
</feature>
<reference evidence="2 3" key="1">
    <citation type="journal article" date="2015" name="Nat. Commun.">
        <title>Genomic and transcriptomic evidence for scavenging of diverse organic compounds by widespread deep-sea archaea.</title>
        <authorList>
            <person name="Li M."/>
            <person name="Baker B.J."/>
            <person name="Anantharaman K."/>
            <person name="Jain S."/>
            <person name="Breier J.A."/>
            <person name="Dick G.J."/>
        </authorList>
    </citation>
    <scope>NUCLEOTIDE SEQUENCE [LARGE SCALE GENOMIC DNA]</scope>
    <source>
        <strain evidence="2">Cayman_51_deep</strain>
    </source>
</reference>
<feature type="transmembrane region" description="Helical" evidence="1">
    <location>
        <begin position="169"/>
        <end position="190"/>
    </location>
</feature>
<feature type="transmembrane region" description="Helical" evidence="1">
    <location>
        <begin position="106"/>
        <end position="132"/>
    </location>
</feature>
<feature type="transmembrane region" description="Helical" evidence="1">
    <location>
        <begin position="202"/>
        <end position="226"/>
    </location>
</feature>
<evidence type="ECO:0008006" key="4">
    <source>
        <dbReference type="Google" id="ProtNLM"/>
    </source>
</evidence>
<feature type="transmembrane region" description="Helical" evidence="1">
    <location>
        <begin position="144"/>
        <end position="163"/>
    </location>
</feature>
<keyword evidence="1" id="KW-1133">Transmembrane helix</keyword>
<dbReference type="Gene3D" id="1.20.210.10">
    <property type="entry name" value="Cytochrome c oxidase-like, subunit I domain"/>
    <property type="match status" value="1"/>
</dbReference>
<name>A0A2V3HU08_9ARCH</name>
<keyword evidence="1" id="KW-0472">Membrane</keyword>
<feature type="transmembrane region" description="Helical" evidence="1">
    <location>
        <begin position="315"/>
        <end position="337"/>
    </location>
</feature>
<feature type="transmembrane region" description="Helical" evidence="1">
    <location>
        <begin position="429"/>
        <end position="456"/>
    </location>
</feature>
<comment type="caution">
    <text evidence="2">The sequence shown here is derived from an EMBL/GenBank/DDBJ whole genome shotgun (WGS) entry which is preliminary data.</text>
</comment>
<feature type="transmembrane region" description="Helical" evidence="1">
    <location>
        <begin position="12"/>
        <end position="33"/>
    </location>
</feature>
<feature type="transmembrane region" description="Helical" evidence="1">
    <location>
        <begin position="68"/>
        <end position="86"/>
    </location>
</feature>
<dbReference type="EMBL" id="PSPG01000001">
    <property type="protein sequence ID" value="PXF22465.1"/>
    <property type="molecule type" value="Genomic_DNA"/>
</dbReference>
<keyword evidence="1" id="KW-0812">Transmembrane</keyword>
<dbReference type="InterPro" id="IPR036927">
    <property type="entry name" value="Cyt_c_oxase-like_su1_sf"/>
</dbReference>
<feature type="transmembrane region" description="Helical" evidence="1">
    <location>
        <begin position="476"/>
        <end position="497"/>
    </location>
</feature>
<dbReference type="Proteomes" id="UP000248161">
    <property type="component" value="Unassembled WGS sequence"/>
</dbReference>
<evidence type="ECO:0000256" key="1">
    <source>
        <dbReference type="SAM" id="Phobius"/>
    </source>
</evidence>
<organism evidence="2 3">
    <name type="scientific">Candidatus Thalassarchaeum betae</name>
    <dbReference type="NCBI Taxonomy" id="2599289"/>
    <lineage>
        <taxon>Archaea</taxon>
        <taxon>Methanobacteriati</taxon>
        <taxon>Thermoplasmatota</taxon>
        <taxon>Candidatus Poseidoniia</taxon>
        <taxon>Candidatus Poseidoniales</taxon>
        <taxon>Candidatus Thalassarchaeaceae</taxon>
        <taxon>Candidatus Thalassarchaeum</taxon>
    </lineage>
</organism>
<evidence type="ECO:0000313" key="2">
    <source>
        <dbReference type="EMBL" id="PXF22465.1"/>
    </source>
</evidence>
<feature type="transmembrane region" description="Helical" evidence="1">
    <location>
        <begin position="357"/>
        <end position="375"/>
    </location>
</feature>
<evidence type="ECO:0000313" key="3">
    <source>
        <dbReference type="Proteomes" id="UP000248161"/>
    </source>
</evidence>
<feature type="transmembrane region" description="Helical" evidence="1">
    <location>
        <begin position="395"/>
        <end position="417"/>
    </location>
</feature>
<gene>
    <name evidence="2" type="ORF">CXX69_00585</name>
</gene>
<dbReference type="AlphaFoldDB" id="A0A2V3HU08"/>